<feature type="signal peptide" evidence="1">
    <location>
        <begin position="1"/>
        <end position="20"/>
    </location>
</feature>
<evidence type="ECO:0000313" key="2">
    <source>
        <dbReference type="EMBL" id="GAA4320022.1"/>
    </source>
</evidence>
<keyword evidence="1" id="KW-0732">Signal</keyword>
<proteinExistence type="predicted"/>
<evidence type="ECO:0000256" key="1">
    <source>
        <dbReference type="SAM" id="SignalP"/>
    </source>
</evidence>
<comment type="caution">
    <text evidence="2">The sequence shown here is derived from an EMBL/GenBank/DDBJ whole genome shotgun (WGS) entry which is preliminary data.</text>
</comment>
<dbReference type="PROSITE" id="PS51257">
    <property type="entry name" value="PROKAR_LIPOPROTEIN"/>
    <property type="match status" value="1"/>
</dbReference>
<protein>
    <recommendedName>
        <fullName evidence="4">Lipoprotein</fullName>
    </recommendedName>
</protein>
<accession>A0ABP8GA17</accession>
<reference evidence="3" key="1">
    <citation type="journal article" date="2019" name="Int. J. Syst. Evol. Microbiol.">
        <title>The Global Catalogue of Microorganisms (GCM) 10K type strain sequencing project: providing services to taxonomists for standard genome sequencing and annotation.</title>
        <authorList>
            <consortium name="The Broad Institute Genomics Platform"/>
            <consortium name="The Broad Institute Genome Sequencing Center for Infectious Disease"/>
            <person name="Wu L."/>
            <person name="Ma J."/>
        </authorList>
    </citation>
    <scope>NUCLEOTIDE SEQUENCE [LARGE SCALE GENOMIC DNA]</scope>
    <source>
        <strain evidence="3">JCM 17664</strain>
    </source>
</reference>
<feature type="chain" id="PRO_5045352921" description="Lipoprotein" evidence="1">
    <location>
        <begin position="21"/>
        <end position="192"/>
    </location>
</feature>
<sequence length="192" mass="21382">MNLMVLKILPAACLLSISVAGCTGHKYEQQLAGREQNLLEREKQFAEKEADYQSLLRMRDSLLSHHDTVATLSWPAAVAGRWNSKVICKESNCSNYVIGDQWSGSWEFTSDSTGMFVKVTNNDKLIRVFSGSFNKEEILLHFATDSSIQKKADMSVVLRKIDSNLMKGTQILSGDNNCTARFSVELVPASNN</sequence>
<dbReference type="RefSeq" id="WP_344981609.1">
    <property type="nucleotide sequence ID" value="NZ_BAABFN010000022.1"/>
</dbReference>
<dbReference type="EMBL" id="BAABFN010000022">
    <property type="protein sequence ID" value="GAA4320022.1"/>
    <property type="molecule type" value="Genomic_DNA"/>
</dbReference>
<evidence type="ECO:0008006" key="4">
    <source>
        <dbReference type="Google" id="ProtNLM"/>
    </source>
</evidence>
<dbReference type="Proteomes" id="UP001501207">
    <property type="component" value="Unassembled WGS sequence"/>
</dbReference>
<organism evidence="2 3">
    <name type="scientific">Compostibacter hankyongensis</name>
    <dbReference type="NCBI Taxonomy" id="1007089"/>
    <lineage>
        <taxon>Bacteria</taxon>
        <taxon>Pseudomonadati</taxon>
        <taxon>Bacteroidota</taxon>
        <taxon>Chitinophagia</taxon>
        <taxon>Chitinophagales</taxon>
        <taxon>Chitinophagaceae</taxon>
        <taxon>Compostibacter</taxon>
    </lineage>
</organism>
<keyword evidence="3" id="KW-1185">Reference proteome</keyword>
<gene>
    <name evidence="2" type="ORF">GCM10023143_33900</name>
</gene>
<name>A0ABP8GA17_9BACT</name>
<evidence type="ECO:0000313" key="3">
    <source>
        <dbReference type="Proteomes" id="UP001501207"/>
    </source>
</evidence>